<dbReference type="PANTHER" id="PTHR30055:SF234">
    <property type="entry name" value="HTH-TYPE TRANSCRIPTIONAL REGULATOR BETI"/>
    <property type="match status" value="1"/>
</dbReference>
<keyword evidence="1" id="KW-0805">Transcription regulation</keyword>
<dbReference type="GO" id="GO:0003700">
    <property type="term" value="F:DNA-binding transcription factor activity"/>
    <property type="evidence" value="ECO:0007669"/>
    <property type="project" value="TreeGrafter"/>
</dbReference>
<evidence type="ECO:0000313" key="6">
    <source>
        <dbReference type="EMBL" id="NUW31675.1"/>
    </source>
</evidence>
<dbReference type="SUPFAM" id="SSF46689">
    <property type="entry name" value="Homeodomain-like"/>
    <property type="match status" value="1"/>
</dbReference>
<evidence type="ECO:0000256" key="2">
    <source>
        <dbReference type="ARBA" id="ARBA00023125"/>
    </source>
</evidence>
<dbReference type="InterPro" id="IPR001647">
    <property type="entry name" value="HTH_TetR"/>
</dbReference>
<dbReference type="RefSeq" id="WP_175589110.1">
    <property type="nucleotide sequence ID" value="NZ_JABWGN010000003.1"/>
</dbReference>
<keyword evidence="7" id="KW-1185">Reference proteome</keyword>
<dbReference type="InterPro" id="IPR009057">
    <property type="entry name" value="Homeodomain-like_sf"/>
</dbReference>
<dbReference type="Proteomes" id="UP000586042">
    <property type="component" value="Unassembled WGS sequence"/>
</dbReference>
<keyword evidence="3" id="KW-0804">Transcription</keyword>
<evidence type="ECO:0000256" key="4">
    <source>
        <dbReference type="PROSITE-ProRule" id="PRU00335"/>
    </source>
</evidence>
<sequence length="258" mass="27466">MVRTGRPPQDPASRLERAHRILDAAAELILRWGYDKTTIDDVARGAGVAKGTIYLHWKTREALFAALLRRDRVDMLQEVAAAAPATLRELVRELAAGLLRRPLMTALMTGDSEVLGKLVRQKRLGTADASQALAGQMAAFEDYLAVLGRHGALRPGPTPGERISVLSAVLYGFLMTRGMLPPGSEPAEERLPDLIAETVDLAIGSGTPLDEEGASAVRQATAGYVAGMREIALTKLAASLDIPQEDLVAPAGAEGSRA</sequence>
<feature type="domain" description="HTH tetR-type" evidence="5">
    <location>
        <begin position="15"/>
        <end position="75"/>
    </location>
</feature>
<gene>
    <name evidence="6" type="ORF">HTZ77_09570</name>
</gene>
<keyword evidence="2 4" id="KW-0238">DNA-binding</keyword>
<proteinExistence type="predicted"/>
<dbReference type="EMBL" id="JABWGN010000003">
    <property type="protein sequence ID" value="NUW31675.1"/>
    <property type="molecule type" value="Genomic_DNA"/>
</dbReference>
<feature type="DNA-binding region" description="H-T-H motif" evidence="4">
    <location>
        <begin position="38"/>
        <end position="57"/>
    </location>
</feature>
<dbReference type="AlphaFoldDB" id="A0A7Y6I6J6"/>
<evidence type="ECO:0000259" key="5">
    <source>
        <dbReference type="PROSITE" id="PS50977"/>
    </source>
</evidence>
<reference evidence="6 7" key="1">
    <citation type="submission" date="2020-06" db="EMBL/GenBank/DDBJ databases">
        <title>Nonomuraea sp. SMC257, a novel actinomycete isolated from soil.</title>
        <authorList>
            <person name="Chanama M."/>
        </authorList>
    </citation>
    <scope>NUCLEOTIDE SEQUENCE [LARGE SCALE GENOMIC DNA]</scope>
    <source>
        <strain evidence="6 7">SMC257</strain>
    </source>
</reference>
<protein>
    <submittedName>
        <fullName evidence="6">TetR/AcrR family transcriptional regulator</fullName>
    </submittedName>
</protein>
<accession>A0A7Y6I6J6</accession>
<dbReference type="PANTHER" id="PTHR30055">
    <property type="entry name" value="HTH-TYPE TRANSCRIPTIONAL REGULATOR RUTR"/>
    <property type="match status" value="1"/>
</dbReference>
<evidence type="ECO:0000256" key="1">
    <source>
        <dbReference type="ARBA" id="ARBA00023015"/>
    </source>
</evidence>
<comment type="caution">
    <text evidence="6">The sequence shown here is derived from an EMBL/GenBank/DDBJ whole genome shotgun (WGS) entry which is preliminary data.</text>
</comment>
<dbReference type="InterPro" id="IPR050109">
    <property type="entry name" value="HTH-type_TetR-like_transc_reg"/>
</dbReference>
<evidence type="ECO:0000313" key="7">
    <source>
        <dbReference type="Proteomes" id="UP000586042"/>
    </source>
</evidence>
<dbReference type="Gene3D" id="1.10.357.10">
    <property type="entry name" value="Tetracycline Repressor, domain 2"/>
    <property type="match status" value="1"/>
</dbReference>
<dbReference type="PRINTS" id="PR00455">
    <property type="entry name" value="HTHTETR"/>
</dbReference>
<organism evidence="6 7">
    <name type="scientific">Nonomuraea montanisoli</name>
    <dbReference type="NCBI Taxonomy" id="2741721"/>
    <lineage>
        <taxon>Bacteria</taxon>
        <taxon>Bacillati</taxon>
        <taxon>Actinomycetota</taxon>
        <taxon>Actinomycetes</taxon>
        <taxon>Streptosporangiales</taxon>
        <taxon>Streptosporangiaceae</taxon>
        <taxon>Nonomuraea</taxon>
    </lineage>
</organism>
<name>A0A7Y6I6J6_9ACTN</name>
<evidence type="ECO:0000256" key="3">
    <source>
        <dbReference type="ARBA" id="ARBA00023163"/>
    </source>
</evidence>
<dbReference type="Pfam" id="PF00440">
    <property type="entry name" value="TetR_N"/>
    <property type="match status" value="1"/>
</dbReference>
<dbReference type="GO" id="GO:0000976">
    <property type="term" value="F:transcription cis-regulatory region binding"/>
    <property type="evidence" value="ECO:0007669"/>
    <property type="project" value="TreeGrafter"/>
</dbReference>
<dbReference type="PROSITE" id="PS50977">
    <property type="entry name" value="HTH_TETR_2"/>
    <property type="match status" value="1"/>
</dbReference>